<keyword evidence="2" id="KW-1185">Reference proteome</keyword>
<sequence>MRDIEVPPEPQLMESMRAVGYTLQTAIADIVDNSISANAAKVEIFFNSAVADHLAIIDDGDGMTAEEVRCAMRLAGRGAKAPRGATDLGRFGLGLKTASLSQCRTLTVVSRKGGNVCGYTWSLDHLAAVGRWALIELSNAEIEELPRVSPFLSKEKGTMVLWRDLDYLADARGMDQASLDEALIETRNHLALVFHRYLDGEHGRPFSIEINGKRPEKIDPFLKDRRATQVGPAESFYVDGQVVTAHPFTLPFITKLTETDRRRAGITTTLRESQGFYIYRQMRLVIWGTWFSILPKQDVGRLARVLVDVPNTLDHLWALDIKKSAAVPPPAIKRELRRIVNRIIEPSRKAHTYRGRAASGDPLTRVWTLIEEREGFRYSINREHPLIKAIGDEVDGPAAVDISRALQLIEVTFPIHDAYNRLGADQVPINDGADYQELLSLARRLWAVQREEGSSPEDFASKLQYVEPFSGASNPIGILTEATKDDV</sequence>
<reference evidence="1 2" key="1">
    <citation type="submission" date="2021-07" db="EMBL/GenBank/DDBJ databases">
        <title>Whole genome sequencing of non-tuberculosis mycobacteria type-strains.</title>
        <authorList>
            <person name="Igarashi Y."/>
            <person name="Osugi A."/>
            <person name="Mitarai S."/>
        </authorList>
    </citation>
    <scope>NUCLEOTIDE SEQUENCE [LARGE SCALE GENOMIC DNA]</scope>
    <source>
        <strain evidence="1 2">JCM 16370</strain>
    </source>
</reference>
<dbReference type="GO" id="GO:0005524">
    <property type="term" value="F:ATP binding"/>
    <property type="evidence" value="ECO:0007669"/>
    <property type="project" value="UniProtKB-KW"/>
</dbReference>
<keyword evidence="1" id="KW-0547">Nucleotide-binding</keyword>
<proteinExistence type="predicted"/>
<organism evidence="1 2">
    <name type="scientific">Mycolicibacterium pallens</name>
    <dbReference type="NCBI Taxonomy" id="370524"/>
    <lineage>
        <taxon>Bacteria</taxon>
        <taxon>Bacillati</taxon>
        <taxon>Actinomycetota</taxon>
        <taxon>Actinomycetes</taxon>
        <taxon>Mycobacteriales</taxon>
        <taxon>Mycobacteriaceae</taxon>
        <taxon>Mycolicibacterium</taxon>
    </lineage>
</organism>
<dbReference type="Proteomes" id="UP000825367">
    <property type="component" value="Chromosome"/>
</dbReference>
<dbReference type="Pfam" id="PF13589">
    <property type="entry name" value="HATPase_c_3"/>
    <property type="match status" value="1"/>
</dbReference>
<dbReference type="SUPFAM" id="SSF55874">
    <property type="entry name" value="ATPase domain of HSP90 chaperone/DNA topoisomerase II/histidine kinase"/>
    <property type="match status" value="1"/>
</dbReference>
<evidence type="ECO:0000313" key="2">
    <source>
        <dbReference type="Proteomes" id="UP000825367"/>
    </source>
</evidence>
<name>A0ABX8VQR4_9MYCO</name>
<dbReference type="EMBL" id="CP080333">
    <property type="protein sequence ID" value="QYL17779.1"/>
    <property type="molecule type" value="Genomic_DNA"/>
</dbReference>
<dbReference type="Gene3D" id="3.30.565.10">
    <property type="entry name" value="Histidine kinase-like ATPase, C-terminal domain"/>
    <property type="match status" value="1"/>
</dbReference>
<protein>
    <submittedName>
        <fullName evidence="1">ATP-binding protein</fullName>
    </submittedName>
</protein>
<dbReference type="RefSeq" id="WP_220046091.1">
    <property type="nucleotide sequence ID" value="NZ_BAAAVX010000003.1"/>
</dbReference>
<gene>
    <name evidence="1" type="ORF">K0O64_04245</name>
</gene>
<evidence type="ECO:0000313" key="1">
    <source>
        <dbReference type="EMBL" id="QYL17779.1"/>
    </source>
</evidence>
<dbReference type="InterPro" id="IPR036890">
    <property type="entry name" value="HATPase_C_sf"/>
</dbReference>
<keyword evidence="1" id="KW-0067">ATP-binding</keyword>
<accession>A0ABX8VQR4</accession>